<dbReference type="PANTHER" id="PTHR21230:SF95">
    <property type="entry name" value="T-SNARE COILED-COIL HOMOLOGY DOMAIN-CONTAINING PROTEIN"/>
    <property type="match status" value="1"/>
</dbReference>
<evidence type="ECO:0000256" key="5">
    <source>
        <dbReference type="ARBA" id="ARBA00022989"/>
    </source>
</evidence>
<dbReference type="GO" id="GO:0005794">
    <property type="term" value="C:Golgi apparatus"/>
    <property type="evidence" value="ECO:0000318"/>
    <property type="project" value="GO_Central"/>
</dbReference>
<keyword evidence="6 7" id="KW-0472">Membrane</keyword>
<dbReference type="GO" id="GO:0005484">
    <property type="term" value="F:SNAP receptor activity"/>
    <property type="evidence" value="ECO:0000318"/>
    <property type="project" value="GO_Central"/>
</dbReference>
<dbReference type="InParanoid" id="A2E0N1"/>
<gene>
    <name evidence="8" type="ORF">TVAG_467910</name>
</gene>
<dbReference type="VEuPathDB" id="TrichDB:TVAG_467910"/>
<dbReference type="SMR" id="A2E0N1"/>
<evidence type="ECO:0008006" key="10">
    <source>
        <dbReference type="Google" id="ProtNLM"/>
    </source>
</evidence>
<dbReference type="GO" id="GO:0031902">
    <property type="term" value="C:late endosome membrane"/>
    <property type="evidence" value="ECO:0000318"/>
    <property type="project" value="GO_Central"/>
</dbReference>
<feature type="transmembrane region" description="Helical" evidence="7">
    <location>
        <begin position="192"/>
        <end position="211"/>
    </location>
</feature>
<keyword evidence="3 7" id="KW-0812">Transmembrane</keyword>
<keyword evidence="2" id="KW-0813">Transport</keyword>
<dbReference type="PANTHER" id="PTHR21230">
    <property type="entry name" value="VESICLE TRANSPORT V-SNARE PROTEIN VTI1-RELATED"/>
    <property type="match status" value="1"/>
</dbReference>
<dbReference type="KEGG" id="tva:4771760"/>
<evidence type="ECO:0000256" key="6">
    <source>
        <dbReference type="ARBA" id="ARBA00023136"/>
    </source>
</evidence>
<evidence type="ECO:0000256" key="3">
    <source>
        <dbReference type="ARBA" id="ARBA00022692"/>
    </source>
</evidence>
<keyword evidence="4" id="KW-0653">Protein transport</keyword>
<evidence type="ECO:0000313" key="9">
    <source>
        <dbReference type="Proteomes" id="UP000001542"/>
    </source>
</evidence>
<keyword evidence="9" id="KW-1185">Reference proteome</keyword>
<evidence type="ECO:0000313" key="8">
    <source>
        <dbReference type="EMBL" id="EAY13776.1"/>
    </source>
</evidence>
<dbReference type="Proteomes" id="UP000001542">
    <property type="component" value="Unassembled WGS sequence"/>
</dbReference>
<dbReference type="AlphaFoldDB" id="A2E0N1"/>
<proteinExistence type="predicted"/>
<evidence type="ECO:0000256" key="1">
    <source>
        <dbReference type="ARBA" id="ARBA00004211"/>
    </source>
</evidence>
<organism evidence="8 9">
    <name type="scientific">Trichomonas vaginalis (strain ATCC PRA-98 / G3)</name>
    <dbReference type="NCBI Taxonomy" id="412133"/>
    <lineage>
        <taxon>Eukaryota</taxon>
        <taxon>Metamonada</taxon>
        <taxon>Parabasalia</taxon>
        <taxon>Trichomonadida</taxon>
        <taxon>Trichomonadidae</taxon>
        <taxon>Trichomonas</taxon>
    </lineage>
</organism>
<dbReference type="GO" id="GO:0031201">
    <property type="term" value="C:SNARE complex"/>
    <property type="evidence" value="ECO:0000318"/>
    <property type="project" value="GO_Central"/>
</dbReference>
<reference evidence="8" key="1">
    <citation type="submission" date="2006-10" db="EMBL/GenBank/DDBJ databases">
        <authorList>
            <person name="Amadeo P."/>
            <person name="Zhao Q."/>
            <person name="Wortman J."/>
            <person name="Fraser-Liggett C."/>
            <person name="Carlton J."/>
        </authorList>
    </citation>
    <scope>NUCLEOTIDE SEQUENCE</scope>
    <source>
        <strain evidence="8">G3</strain>
    </source>
</reference>
<name>A2E0N1_TRIV3</name>
<evidence type="ECO:0000256" key="2">
    <source>
        <dbReference type="ARBA" id="ARBA00022448"/>
    </source>
</evidence>
<dbReference type="RefSeq" id="XP_001325999.1">
    <property type="nucleotide sequence ID" value="XM_001325964.1"/>
</dbReference>
<comment type="subcellular location">
    <subcellularLocation>
        <location evidence="1">Membrane</location>
        <topology evidence="1">Single-pass type IV membrane protein</topology>
    </subcellularLocation>
</comment>
<dbReference type="GO" id="GO:0015031">
    <property type="term" value="P:protein transport"/>
    <property type="evidence" value="ECO:0007669"/>
    <property type="project" value="UniProtKB-KW"/>
</dbReference>
<dbReference type="GO" id="GO:0000149">
    <property type="term" value="F:SNARE binding"/>
    <property type="evidence" value="ECO:0000318"/>
    <property type="project" value="GO_Central"/>
</dbReference>
<dbReference type="GO" id="GO:0006906">
    <property type="term" value="P:vesicle fusion"/>
    <property type="evidence" value="ECO:0000318"/>
    <property type="project" value="GO_Central"/>
</dbReference>
<dbReference type="VEuPathDB" id="TrichDB:TVAGG3_0073920"/>
<evidence type="ECO:0000256" key="4">
    <source>
        <dbReference type="ARBA" id="ARBA00022927"/>
    </source>
</evidence>
<dbReference type="GO" id="GO:0012507">
    <property type="term" value="C:ER to Golgi transport vesicle membrane"/>
    <property type="evidence" value="ECO:0000318"/>
    <property type="project" value="GO_Central"/>
</dbReference>
<dbReference type="STRING" id="5722.A2E0N1"/>
<dbReference type="OrthoDB" id="10266772at2759"/>
<protein>
    <recommendedName>
        <fullName evidence="10">Vesicle transport v-SNARE protein</fullName>
    </recommendedName>
</protein>
<sequence length="226" mass="25700">MASGSRFDTLLNQVQSKLDTLENAKDEYPTMELDQKKTAVSRGLRDLNTINNNITEMERLIQTMPMRDREFFTQDIVTCRDTYKTLVPAYAKMDEETKRLILIAEQQKRDGVDQDTLNRTAAKLDNANSNLSKAIGLGGQVLNGQEKSMNTLAQDRQALGRIDNGVDNIIDETGKANKLSDEMIRRNKCINAITWIMVVIFLGIIGVMCYFKWVKCVKFLGCKKEY</sequence>
<keyword evidence="5 7" id="KW-1133">Transmembrane helix</keyword>
<evidence type="ECO:0000256" key="7">
    <source>
        <dbReference type="SAM" id="Phobius"/>
    </source>
</evidence>
<dbReference type="EMBL" id="DS113280">
    <property type="protein sequence ID" value="EAY13776.1"/>
    <property type="molecule type" value="Genomic_DNA"/>
</dbReference>
<dbReference type="GO" id="GO:0005789">
    <property type="term" value="C:endoplasmic reticulum membrane"/>
    <property type="evidence" value="ECO:0000318"/>
    <property type="project" value="GO_Central"/>
</dbReference>
<accession>A2E0N1</accession>
<reference evidence="8" key="2">
    <citation type="journal article" date="2007" name="Science">
        <title>Draft genome sequence of the sexually transmitted pathogen Trichomonas vaginalis.</title>
        <authorList>
            <person name="Carlton J.M."/>
            <person name="Hirt R.P."/>
            <person name="Silva J.C."/>
            <person name="Delcher A.L."/>
            <person name="Schatz M."/>
            <person name="Zhao Q."/>
            <person name="Wortman J.R."/>
            <person name="Bidwell S.L."/>
            <person name="Alsmark U.C.M."/>
            <person name="Besteiro S."/>
            <person name="Sicheritz-Ponten T."/>
            <person name="Noel C.J."/>
            <person name="Dacks J.B."/>
            <person name="Foster P.G."/>
            <person name="Simillion C."/>
            <person name="Van de Peer Y."/>
            <person name="Miranda-Saavedra D."/>
            <person name="Barton G.J."/>
            <person name="Westrop G.D."/>
            <person name="Mueller S."/>
            <person name="Dessi D."/>
            <person name="Fiori P.L."/>
            <person name="Ren Q."/>
            <person name="Paulsen I."/>
            <person name="Zhang H."/>
            <person name="Bastida-Corcuera F.D."/>
            <person name="Simoes-Barbosa A."/>
            <person name="Brown M.T."/>
            <person name="Hayes R.D."/>
            <person name="Mukherjee M."/>
            <person name="Okumura C.Y."/>
            <person name="Schneider R."/>
            <person name="Smith A.J."/>
            <person name="Vanacova S."/>
            <person name="Villalvazo M."/>
            <person name="Haas B.J."/>
            <person name="Pertea M."/>
            <person name="Feldblyum T.V."/>
            <person name="Utterback T.R."/>
            <person name="Shu C.L."/>
            <person name="Osoegawa K."/>
            <person name="de Jong P.J."/>
            <person name="Hrdy I."/>
            <person name="Horvathova L."/>
            <person name="Zubacova Z."/>
            <person name="Dolezal P."/>
            <person name="Malik S.B."/>
            <person name="Logsdon J.M. Jr."/>
            <person name="Henze K."/>
            <person name="Gupta A."/>
            <person name="Wang C.C."/>
            <person name="Dunne R.L."/>
            <person name="Upcroft J.A."/>
            <person name="Upcroft P."/>
            <person name="White O."/>
            <person name="Salzberg S.L."/>
            <person name="Tang P."/>
            <person name="Chiu C.-H."/>
            <person name="Lee Y.-S."/>
            <person name="Embley T.M."/>
            <person name="Coombs G.H."/>
            <person name="Mottram J.C."/>
            <person name="Tachezy J."/>
            <person name="Fraser-Liggett C.M."/>
            <person name="Johnson P.J."/>
        </authorList>
    </citation>
    <scope>NUCLEOTIDE SEQUENCE [LARGE SCALE GENOMIC DNA]</scope>
    <source>
        <strain evidence="8">G3</strain>
    </source>
</reference>